<dbReference type="SMART" id="SM00320">
    <property type="entry name" value="WD40"/>
    <property type="match status" value="3"/>
</dbReference>
<evidence type="ECO:0000313" key="8">
    <source>
        <dbReference type="EMBL" id="CCA75766.1"/>
    </source>
</evidence>
<accession>G4TWS3</accession>
<reference evidence="8 9" key="1">
    <citation type="journal article" date="2011" name="PLoS Pathog.">
        <title>Endophytic Life Strategies Decoded by Genome and Transcriptome Analyses of the Mutualistic Root Symbiont Piriformospora indica.</title>
        <authorList>
            <person name="Zuccaro A."/>
            <person name="Lahrmann U."/>
            <person name="Guldener U."/>
            <person name="Langen G."/>
            <person name="Pfiffi S."/>
            <person name="Biedenkopf D."/>
            <person name="Wong P."/>
            <person name="Samans B."/>
            <person name="Grimm C."/>
            <person name="Basiewicz M."/>
            <person name="Murat C."/>
            <person name="Martin F."/>
            <person name="Kogel K.H."/>
        </authorList>
    </citation>
    <scope>NUCLEOTIDE SEQUENCE [LARGE SCALE GENOMIC DNA]</scope>
    <source>
        <strain evidence="8 9">DSM 11827</strain>
    </source>
</reference>
<proteinExistence type="inferred from homology"/>
<dbReference type="InterPro" id="IPR052415">
    <property type="entry name" value="Diphthine_MTase"/>
</dbReference>
<keyword evidence="3" id="KW-0677">Repeat</keyword>
<dbReference type="GO" id="GO:0061685">
    <property type="term" value="F:diphthine methylesterase activity"/>
    <property type="evidence" value="ECO:0007669"/>
    <property type="project" value="UniProtKB-EC"/>
</dbReference>
<comment type="similarity">
    <text evidence="5">Belongs to the DPH7 family.</text>
</comment>
<comment type="pathway">
    <text evidence="1">Protein modification; peptidyl-diphthamide biosynthesis.</text>
</comment>
<evidence type="ECO:0000313" key="9">
    <source>
        <dbReference type="Proteomes" id="UP000007148"/>
    </source>
</evidence>
<dbReference type="STRING" id="1109443.G4TWS3"/>
<gene>
    <name evidence="8" type="ORF">PIIN_09756</name>
</gene>
<name>G4TWS3_SERID</name>
<dbReference type="PANTHER" id="PTHR46042:SF1">
    <property type="entry name" value="DIPHTHINE METHYLTRANSFERASE"/>
    <property type="match status" value="1"/>
</dbReference>
<keyword evidence="2" id="KW-0853">WD repeat</keyword>
<dbReference type="EMBL" id="CAFZ01000517">
    <property type="protein sequence ID" value="CCA75766.1"/>
    <property type="molecule type" value="Genomic_DNA"/>
</dbReference>
<dbReference type="InterPro" id="IPR015943">
    <property type="entry name" value="WD40/YVTN_repeat-like_dom_sf"/>
</dbReference>
<comment type="catalytic activity">
    <reaction evidence="7">
        <text>diphthine methyl ester-[translation elongation factor 2] + H2O = diphthine-[translation elongation factor 2] + methanol + H(+)</text>
        <dbReference type="Rhea" id="RHEA:42656"/>
        <dbReference type="Rhea" id="RHEA-COMP:10172"/>
        <dbReference type="Rhea" id="RHEA-COMP:10173"/>
        <dbReference type="ChEBI" id="CHEBI:15377"/>
        <dbReference type="ChEBI" id="CHEBI:15378"/>
        <dbReference type="ChEBI" id="CHEBI:17790"/>
        <dbReference type="ChEBI" id="CHEBI:79005"/>
        <dbReference type="ChEBI" id="CHEBI:82696"/>
        <dbReference type="EC" id="3.1.1.97"/>
    </reaction>
</comment>
<sequence length="363" mass="40949">MQQSTIFPADSTEFVPNKYYSEYFVCGTYHLAKNDDTREDEPLVQSSNGKLRQTRIGQCLLFRCNSDGTFQLSQTVQIPAVLDMKWSFEERESPRLAIAEAQGVLRFYDLESTPNGDSPAQLKEIQQVQATEATNLCLSLDWSNRRELTGSNGKVVVSISDGSICTVEPVDGMYAVTREWHGHDHEPWIAAWNYWDTNVVYTGGDDICWKGWDIRTDLTFPTFVNKRSFEGGVTSIQAHPHVENYVAVGSYDEQVRLFDVRKPAKPVTTVHVGGGAWRVKWHPSPTRKTDLLIACMHDGFKVVRFTDACFGSSSSEGVCEVITRFDKHTSLAYGVDWQHYGKGEETLVASCSFYDCSLMTWKA</sequence>
<dbReference type="InParanoid" id="G4TWS3"/>
<dbReference type="eggNOG" id="KOG0280">
    <property type="taxonomic scope" value="Eukaryota"/>
</dbReference>
<evidence type="ECO:0000256" key="4">
    <source>
        <dbReference type="ARBA" id="ARBA00022801"/>
    </source>
</evidence>
<evidence type="ECO:0000256" key="3">
    <source>
        <dbReference type="ARBA" id="ARBA00022737"/>
    </source>
</evidence>
<dbReference type="InterPro" id="IPR036322">
    <property type="entry name" value="WD40_repeat_dom_sf"/>
</dbReference>
<evidence type="ECO:0000256" key="2">
    <source>
        <dbReference type="ARBA" id="ARBA00022574"/>
    </source>
</evidence>
<keyword evidence="9" id="KW-1185">Reference proteome</keyword>
<organism evidence="8 9">
    <name type="scientific">Serendipita indica (strain DSM 11827)</name>
    <name type="common">Root endophyte fungus</name>
    <name type="synonym">Piriformospora indica</name>
    <dbReference type="NCBI Taxonomy" id="1109443"/>
    <lineage>
        <taxon>Eukaryota</taxon>
        <taxon>Fungi</taxon>
        <taxon>Dikarya</taxon>
        <taxon>Basidiomycota</taxon>
        <taxon>Agaricomycotina</taxon>
        <taxon>Agaricomycetes</taxon>
        <taxon>Sebacinales</taxon>
        <taxon>Serendipitaceae</taxon>
        <taxon>Serendipita</taxon>
    </lineage>
</organism>
<comment type="caution">
    <text evidence="8">The sequence shown here is derived from an EMBL/GenBank/DDBJ whole genome shotgun (WGS) entry which is preliminary data.</text>
</comment>
<dbReference type="OMA" id="LDMKWLP"/>
<dbReference type="OrthoDB" id="1930760at2759"/>
<evidence type="ECO:0000256" key="7">
    <source>
        <dbReference type="ARBA" id="ARBA00047551"/>
    </source>
</evidence>
<evidence type="ECO:0000256" key="1">
    <source>
        <dbReference type="ARBA" id="ARBA00005156"/>
    </source>
</evidence>
<dbReference type="Gene3D" id="2.130.10.10">
    <property type="entry name" value="YVTN repeat-like/Quinoprotein amine dehydrogenase"/>
    <property type="match status" value="1"/>
</dbReference>
<keyword evidence="4" id="KW-0378">Hydrolase</keyword>
<dbReference type="GO" id="GO:0017183">
    <property type="term" value="P:protein histidyl modification to diphthamide"/>
    <property type="evidence" value="ECO:0007669"/>
    <property type="project" value="TreeGrafter"/>
</dbReference>
<dbReference type="Proteomes" id="UP000007148">
    <property type="component" value="Unassembled WGS sequence"/>
</dbReference>
<dbReference type="EC" id="3.1.1.97" evidence="6"/>
<dbReference type="HOGENOM" id="CLU_036100_2_0_1"/>
<dbReference type="AlphaFoldDB" id="G4TWS3"/>
<evidence type="ECO:0000256" key="6">
    <source>
        <dbReference type="ARBA" id="ARBA00039131"/>
    </source>
</evidence>
<dbReference type="InterPro" id="IPR001680">
    <property type="entry name" value="WD40_rpt"/>
</dbReference>
<evidence type="ECO:0000256" key="5">
    <source>
        <dbReference type="ARBA" id="ARBA00038092"/>
    </source>
</evidence>
<dbReference type="FunCoup" id="G4TWS3">
    <property type="interactions" value="865"/>
</dbReference>
<dbReference type="SUPFAM" id="SSF50978">
    <property type="entry name" value="WD40 repeat-like"/>
    <property type="match status" value="1"/>
</dbReference>
<protein>
    <recommendedName>
        <fullName evidence="6">methylated diphthine methylhydrolase</fullName>
        <ecNumber evidence="6">3.1.1.97</ecNumber>
    </recommendedName>
</protein>
<dbReference type="GO" id="GO:0005737">
    <property type="term" value="C:cytoplasm"/>
    <property type="evidence" value="ECO:0007669"/>
    <property type="project" value="TreeGrafter"/>
</dbReference>
<dbReference type="PANTHER" id="PTHR46042">
    <property type="entry name" value="DIPHTHINE METHYLTRANSFERASE"/>
    <property type="match status" value="1"/>
</dbReference>